<comment type="caution">
    <text evidence="1">The sequence shown here is derived from an EMBL/GenBank/DDBJ whole genome shotgun (WGS) entry which is preliminary data.</text>
</comment>
<name>A0A9D2HTL8_9BACE</name>
<dbReference type="Proteomes" id="UP000823860">
    <property type="component" value="Unassembled WGS sequence"/>
</dbReference>
<dbReference type="AlphaFoldDB" id="A0A9D2HTL8"/>
<protein>
    <submittedName>
        <fullName evidence="1">Uncharacterized protein</fullName>
    </submittedName>
</protein>
<evidence type="ECO:0000313" key="2">
    <source>
        <dbReference type="Proteomes" id="UP000823860"/>
    </source>
</evidence>
<reference evidence="1" key="1">
    <citation type="journal article" date="2021" name="PeerJ">
        <title>Extensive microbial diversity within the chicken gut microbiome revealed by metagenomics and culture.</title>
        <authorList>
            <person name="Gilroy R."/>
            <person name="Ravi A."/>
            <person name="Getino M."/>
            <person name="Pursley I."/>
            <person name="Horton D.L."/>
            <person name="Alikhan N.F."/>
            <person name="Baker D."/>
            <person name="Gharbi K."/>
            <person name="Hall N."/>
            <person name="Watson M."/>
            <person name="Adriaenssens E.M."/>
            <person name="Foster-Nyarko E."/>
            <person name="Jarju S."/>
            <person name="Secka A."/>
            <person name="Antonio M."/>
            <person name="Oren A."/>
            <person name="Chaudhuri R.R."/>
            <person name="La Ragione R."/>
            <person name="Hildebrand F."/>
            <person name="Pallen M.J."/>
        </authorList>
    </citation>
    <scope>NUCLEOTIDE SEQUENCE</scope>
    <source>
        <strain evidence="1">ChiHecec1B25-7008</strain>
    </source>
</reference>
<accession>A0A9D2HTL8</accession>
<reference evidence="1" key="2">
    <citation type="submission" date="2021-04" db="EMBL/GenBank/DDBJ databases">
        <authorList>
            <person name="Gilroy R."/>
        </authorList>
    </citation>
    <scope>NUCLEOTIDE SEQUENCE</scope>
    <source>
        <strain evidence="1">ChiHecec1B25-7008</strain>
    </source>
</reference>
<dbReference type="EMBL" id="DWZE01000131">
    <property type="protein sequence ID" value="HJA84396.1"/>
    <property type="molecule type" value="Genomic_DNA"/>
</dbReference>
<proteinExistence type="predicted"/>
<organism evidence="1 2">
    <name type="scientific">Candidatus Bacteroides intestinavium</name>
    <dbReference type="NCBI Taxonomy" id="2838469"/>
    <lineage>
        <taxon>Bacteria</taxon>
        <taxon>Pseudomonadati</taxon>
        <taxon>Bacteroidota</taxon>
        <taxon>Bacteroidia</taxon>
        <taxon>Bacteroidales</taxon>
        <taxon>Bacteroidaceae</taxon>
        <taxon>Bacteroides</taxon>
    </lineage>
</organism>
<evidence type="ECO:0000313" key="1">
    <source>
        <dbReference type="EMBL" id="HJA84396.1"/>
    </source>
</evidence>
<gene>
    <name evidence="1" type="ORF">H9785_10575</name>
</gene>
<sequence length="132" mass="14892">MYYKSPKLAIFLPFSVILRTFLGQNEKHDKFNCYLCALDSGGKSGQDAPTRLPGNEAIGKRPLALNNQKGEEVALAHTHVVNGQLSAAHCLLSIDNYKYLLHIPWVYYKTSLQNTMCHNNLWPKAYTPISVR</sequence>